<keyword evidence="4" id="KW-0235">DNA replication</keyword>
<reference evidence="6 7" key="1">
    <citation type="submission" date="2019-05" db="EMBL/GenBank/DDBJ databases">
        <title>The compact genome of Giardia muris reveals important steps in the evolution of intestinal protozoan parasites.</title>
        <authorList>
            <person name="Xu F."/>
            <person name="Jimenez-Gonzalez A."/>
            <person name="Einarsson E."/>
            <person name="Astvaldsson A."/>
            <person name="Peirasmaki D."/>
            <person name="Eckmann L."/>
            <person name="Andersson J.O."/>
            <person name="Svard S.G."/>
            <person name="Jerlstrom-Hultqvist J."/>
        </authorList>
    </citation>
    <scope>NUCLEOTIDE SEQUENCE [LARGE SCALE GENOMIC DNA]</scope>
    <source>
        <strain evidence="6 7">Roberts-Thomson</strain>
    </source>
</reference>
<evidence type="ECO:0000256" key="3">
    <source>
        <dbReference type="ARBA" id="ARBA00023242"/>
    </source>
</evidence>
<proteinExistence type="inferred from homology"/>
<sequence length="347" mass="37686">MLSAAASVLGPCHLPTVVARDRELSALRSFLAAPSTLGRRVLFVTGSPAAGKSLCVRHALDTVSPDLDICTAWVNAATLSRPENVYQALLSALTGSQQCQPAARARDLLLGFLGSRSRDQALRYVVVIDEVDQLQTDTFEVLYFVYGTLPEASCLPLVITIATSSAFTEANPRVLSRARASQQLAFRNYTHAECSEIIRSRLEMLGSMHPDVLERFGDMEVIRVIVERADQLGGDLGMMLQLTLRALSLSVTRNHRAVLMEDVDTVTRPNRSDRDAVLLELTPLEQGILRLAAEEEGASVTACYTLPAARDVSTACVTNALRRLVDGGFLDLDKGRILTLLPPTAVI</sequence>
<keyword evidence="4" id="KW-0067">ATP-binding</keyword>
<dbReference type="GO" id="GO:0005664">
    <property type="term" value="C:nuclear origin of replication recognition complex"/>
    <property type="evidence" value="ECO:0007669"/>
    <property type="project" value="TreeGrafter"/>
</dbReference>
<name>A0A4Z1STZ8_GIAMU</name>
<dbReference type="Gene3D" id="3.40.50.300">
    <property type="entry name" value="P-loop containing nucleotide triphosphate hydrolases"/>
    <property type="match status" value="1"/>
</dbReference>
<dbReference type="PANTHER" id="PTHR10763:SF23">
    <property type="entry name" value="ORIGIN RECOGNITION COMPLEX SUBUNIT 1"/>
    <property type="match status" value="1"/>
</dbReference>
<evidence type="ECO:0000256" key="1">
    <source>
        <dbReference type="ARBA" id="ARBA00004123"/>
    </source>
</evidence>
<comment type="similarity">
    <text evidence="4">Belongs to the ORC1 family.</text>
</comment>
<organism evidence="6 7">
    <name type="scientific">Giardia muris</name>
    <dbReference type="NCBI Taxonomy" id="5742"/>
    <lineage>
        <taxon>Eukaryota</taxon>
        <taxon>Metamonada</taxon>
        <taxon>Diplomonadida</taxon>
        <taxon>Hexamitidae</taxon>
        <taxon>Giardiinae</taxon>
        <taxon>Giardia</taxon>
    </lineage>
</organism>
<keyword evidence="2 4" id="KW-0238">DNA-binding</keyword>
<dbReference type="Proteomes" id="UP000315496">
    <property type="component" value="Chromosome 1"/>
</dbReference>
<dbReference type="GO" id="GO:0005524">
    <property type="term" value="F:ATP binding"/>
    <property type="evidence" value="ECO:0007669"/>
    <property type="project" value="UniProtKB-KW"/>
</dbReference>
<evidence type="ECO:0000313" key="7">
    <source>
        <dbReference type="Proteomes" id="UP000315496"/>
    </source>
</evidence>
<dbReference type="VEuPathDB" id="GiardiaDB:GMRT_20170"/>
<keyword evidence="4" id="KW-0547">Nucleotide-binding</keyword>
<dbReference type="GO" id="GO:0006270">
    <property type="term" value="P:DNA replication initiation"/>
    <property type="evidence" value="ECO:0007669"/>
    <property type="project" value="TreeGrafter"/>
</dbReference>
<evidence type="ECO:0000256" key="4">
    <source>
        <dbReference type="RuleBase" id="RU365058"/>
    </source>
</evidence>
<dbReference type="EMBL" id="VDLU01000001">
    <property type="protein sequence ID" value="TNJ29392.1"/>
    <property type="molecule type" value="Genomic_DNA"/>
</dbReference>
<keyword evidence="3 4" id="KW-0539">Nucleus</keyword>
<evidence type="ECO:0000256" key="2">
    <source>
        <dbReference type="ARBA" id="ARBA00023125"/>
    </source>
</evidence>
<dbReference type="AlphaFoldDB" id="A0A4Z1STZ8"/>
<evidence type="ECO:0000313" key="6">
    <source>
        <dbReference type="EMBL" id="TNJ29392.1"/>
    </source>
</evidence>
<protein>
    <recommendedName>
        <fullName evidence="4">Origin recognition complex subunit 1</fullName>
    </recommendedName>
</protein>
<dbReference type="PANTHER" id="PTHR10763">
    <property type="entry name" value="CELL DIVISION CONTROL PROTEIN 6-RELATED"/>
    <property type="match status" value="1"/>
</dbReference>
<dbReference type="GO" id="GO:0003688">
    <property type="term" value="F:DNA replication origin binding"/>
    <property type="evidence" value="ECO:0007669"/>
    <property type="project" value="TreeGrafter"/>
</dbReference>
<comment type="subcellular location">
    <subcellularLocation>
        <location evidence="1 4">Nucleus</location>
    </subcellularLocation>
</comment>
<dbReference type="Gene3D" id="1.10.8.60">
    <property type="match status" value="1"/>
</dbReference>
<evidence type="ECO:0000259" key="5">
    <source>
        <dbReference type="Pfam" id="PF13191"/>
    </source>
</evidence>
<feature type="domain" description="Orc1-like AAA ATPase" evidence="5">
    <location>
        <begin position="17"/>
        <end position="151"/>
    </location>
</feature>
<comment type="function">
    <text evidence="4">Component of the origin recognition complex (ORC) that binds origins of replication. DNA-binding is ATP-dependent, however specific DNA sequences that define origins of replication have not been identified so far. ORC is required to assemble the pre-replication complex necessary to initiate DNA replication.</text>
</comment>
<dbReference type="OrthoDB" id="1926878at2759"/>
<keyword evidence="7" id="KW-1185">Reference proteome</keyword>
<dbReference type="Pfam" id="PF13191">
    <property type="entry name" value="AAA_16"/>
    <property type="match status" value="1"/>
</dbReference>
<dbReference type="InterPro" id="IPR027417">
    <property type="entry name" value="P-loop_NTPase"/>
</dbReference>
<dbReference type="SUPFAM" id="SSF52540">
    <property type="entry name" value="P-loop containing nucleoside triphosphate hydrolases"/>
    <property type="match status" value="1"/>
</dbReference>
<dbReference type="InterPro" id="IPR050311">
    <property type="entry name" value="ORC1/CDC6"/>
</dbReference>
<dbReference type="InterPro" id="IPR041664">
    <property type="entry name" value="AAA_16"/>
</dbReference>
<comment type="subunit">
    <text evidence="4">ORC is composed of six subunits.</text>
</comment>
<gene>
    <name evidence="6" type="ORF">GMRT_20170</name>
</gene>
<dbReference type="GO" id="GO:0033314">
    <property type="term" value="P:mitotic DNA replication checkpoint signaling"/>
    <property type="evidence" value="ECO:0007669"/>
    <property type="project" value="TreeGrafter"/>
</dbReference>
<accession>A0A4Z1STZ8</accession>
<comment type="caution">
    <text evidence="6">The sequence shown here is derived from an EMBL/GenBank/DDBJ whole genome shotgun (WGS) entry which is preliminary data.</text>
</comment>